<evidence type="ECO:0000313" key="3">
    <source>
        <dbReference type="WBParaSite" id="GPUH_0001415901-mRNA-1"/>
    </source>
</evidence>
<sequence length="50" mass="5670">MVLTNQNLTDVVLCTNKVITTGNSLLFEKKLVPEHGHHFIPDRVGIEIQR</sequence>
<dbReference type="Proteomes" id="UP000271098">
    <property type="component" value="Unassembled WGS sequence"/>
</dbReference>
<protein>
    <submittedName>
        <fullName evidence="3">PTS EIIA type-1 domain-containing protein</fullName>
    </submittedName>
</protein>
<evidence type="ECO:0000313" key="1">
    <source>
        <dbReference type="EMBL" id="VDN23646.1"/>
    </source>
</evidence>
<dbReference type="AlphaFoldDB" id="A0A183DZK3"/>
<evidence type="ECO:0000313" key="2">
    <source>
        <dbReference type="Proteomes" id="UP000271098"/>
    </source>
</evidence>
<name>A0A183DZK3_9BILA</name>
<reference evidence="3" key="1">
    <citation type="submission" date="2016-06" db="UniProtKB">
        <authorList>
            <consortium name="WormBaseParasite"/>
        </authorList>
    </citation>
    <scope>IDENTIFICATION</scope>
</reference>
<dbReference type="EMBL" id="UYRT01080944">
    <property type="protein sequence ID" value="VDN23646.1"/>
    <property type="molecule type" value="Genomic_DNA"/>
</dbReference>
<accession>A0A183DZK3</accession>
<gene>
    <name evidence="1" type="ORF">GPUH_LOCUS14144</name>
</gene>
<reference evidence="1 2" key="2">
    <citation type="submission" date="2018-11" db="EMBL/GenBank/DDBJ databases">
        <authorList>
            <consortium name="Pathogen Informatics"/>
        </authorList>
    </citation>
    <scope>NUCLEOTIDE SEQUENCE [LARGE SCALE GENOMIC DNA]</scope>
</reference>
<organism evidence="3">
    <name type="scientific">Gongylonema pulchrum</name>
    <dbReference type="NCBI Taxonomy" id="637853"/>
    <lineage>
        <taxon>Eukaryota</taxon>
        <taxon>Metazoa</taxon>
        <taxon>Ecdysozoa</taxon>
        <taxon>Nematoda</taxon>
        <taxon>Chromadorea</taxon>
        <taxon>Rhabditida</taxon>
        <taxon>Spirurina</taxon>
        <taxon>Spiruromorpha</taxon>
        <taxon>Spiruroidea</taxon>
        <taxon>Gongylonematidae</taxon>
        <taxon>Gongylonema</taxon>
    </lineage>
</organism>
<proteinExistence type="predicted"/>
<keyword evidence="2" id="KW-1185">Reference proteome</keyword>
<dbReference type="WBParaSite" id="GPUH_0001415901-mRNA-1">
    <property type="protein sequence ID" value="GPUH_0001415901-mRNA-1"/>
    <property type="gene ID" value="GPUH_0001415901"/>
</dbReference>